<protein>
    <recommendedName>
        <fullName evidence="3">Small secreted domain DUF320</fullName>
    </recommendedName>
</protein>
<keyword evidence="2" id="KW-1185">Reference proteome</keyword>
<dbReference type="EMBL" id="JAMZDX010000006">
    <property type="protein sequence ID" value="MCP2312813.1"/>
    <property type="molecule type" value="Genomic_DNA"/>
</dbReference>
<gene>
    <name evidence="1" type="ORF">FHR36_005994</name>
</gene>
<dbReference type="Proteomes" id="UP001206483">
    <property type="component" value="Unassembled WGS sequence"/>
</dbReference>
<sequence>MSKSLIARLAAVLAVTGLALAVGPLGVGHSTAPVKAVPVAVAGDSGAGGCC</sequence>
<organism evidence="1 2">
    <name type="scientific">Kitasatospora paracochleata</name>
    <dbReference type="NCBI Taxonomy" id="58354"/>
    <lineage>
        <taxon>Bacteria</taxon>
        <taxon>Bacillati</taxon>
        <taxon>Actinomycetota</taxon>
        <taxon>Actinomycetes</taxon>
        <taxon>Kitasatosporales</taxon>
        <taxon>Streptomycetaceae</taxon>
        <taxon>Kitasatospora</taxon>
    </lineage>
</organism>
<comment type="caution">
    <text evidence="1">The sequence shown here is derived from an EMBL/GenBank/DDBJ whole genome shotgun (WGS) entry which is preliminary data.</text>
</comment>
<accession>A0ABT1J5Z6</accession>
<evidence type="ECO:0000313" key="1">
    <source>
        <dbReference type="EMBL" id="MCP2312813.1"/>
    </source>
</evidence>
<proteinExistence type="predicted"/>
<name>A0ABT1J5Z6_9ACTN</name>
<evidence type="ECO:0000313" key="2">
    <source>
        <dbReference type="Proteomes" id="UP001206483"/>
    </source>
</evidence>
<reference evidence="1 2" key="1">
    <citation type="submission" date="2022-06" db="EMBL/GenBank/DDBJ databases">
        <title>Sequencing the genomes of 1000 actinobacteria strains.</title>
        <authorList>
            <person name="Klenk H.-P."/>
        </authorList>
    </citation>
    <scope>NUCLEOTIDE SEQUENCE [LARGE SCALE GENOMIC DNA]</scope>
    <source>
        <strain evidence="1 2">DSM 41656</strain>
    </source>
</reference>
<evidence type="ECO:0008006" key="3">
    <source>
        <dbReference type="Google" id="ProtNLM"/>
    </source>
</evidence>
<dbReference type="RefSeq" id="WP_253802224.1">
    <property type="nucleotide sequence ID" value="NZ_BAAAUB010000105.1"/>
</dbReference>